<organism evidence="1 2">
    <name type="scientific">Panagrolaimus sp. ES5</name>
    <dbReference type="NCBI Taxonomy" id="591445"/>
    <lineage>
        <taxon>Eukaryota</taxon>
        <taxon>Metazoa</taxon>
        <taxon>Ecdysozoa</taxon>
        <taxon>Nematoda</taxon>
        <taxon>Chromadorea</taxon>
        <taxon>Rhabditida</taxon>
        <taxon>Tylenchina</taxon>
        <taxon>Panagrolaimomorpha</taxon>
        <taxon>Panagrolaimoidea</taxon>
        <taxon>Panagrolaimidae</taxon>
        <taxon>Panagrolaimus</taxon>
    </lineage>
</organism>
<dbReference type="Proteomes" id="UP000887579">
    <property type="component" value="Unplaced"/>
</dbReference>
<proteinExistence type="predicted"/>
<sequence>MATQGYCLSSKNNHDSIVGDTLNAQLNNLNLNQNLKGLSVADTVCSVFKADNRKLSNYGKIAFPNLSDFTDSKARKNSKLWNKSDTKKLPFDYLSVHNASDKETLKQKDPKSANNSTLSLHIAAYENAIEASNDFSETEMKGTKSSLIKKLKNAKQIFDGSSSSVLQNPFEFPRQQENDDVKQPEVMQFKASQRLLNPNASSTPRSNQRRNSGARRSTDSTKNDNQQLQQTVDGSSESATMVKKPIKTIDDIQKLMKEKQQEAEKKRQEIMASGDAQPNGVSAAGIL</sequence>
<accession>A0AC34G583</accession>
<name>A0AC34G583_9BILA</name>
<evidence type="ECO:0000313" key="2">
    <source>
        <dbReference type="WBParaSite" id="ES5_v2.g24946.t1"/>
    </source>
</evidence>
<evidence type="ECO:0000313" key="1">
    <source>
        <dbReference type="Proteomes" id="UP000887579"/>
    </source>
</evidence>
<dbReference type="WBParaSite" id="ES5_v2.g24946.t1">
    <property type="protein sequence ID" value="ES5_v2.g24946.t1"/>
    <property type="gene ID" value="ES5_v2.g24946"/>
</dbReference>
<protein>
    <submittedName>
        <fullName evidence="2">Uncharacterized protein</fullName>
    </submittedName>
</protein>
<reference evidence="2" key="1">
    <citation type="submission" date="2022-11" db="UniProtKB">
        <authorList>
            <consortium name="WormBaseParasite"/>
        </authorList>
    </citation>
    <scope>IDENTIFICATION</scope>
</reference>